<evidence type="ECO:0000313" key="4">
    <source>
        <dbReference type="EMBL" id="KAF0982173.1"/>
    </source>
</evidence>
<dbReference type="AlphaFoldDB" id="A0A6A5BVS7"/>
<dbReference type="CDD" id="cd05819">
    <property type="entry name" value="NHL"/>
    <property type="match status" value="1"/>
</dbReference>
<comment type="caution">
    <text evidence="4">The sequence shown here is derived from an EMBL/GenBank/DDBJ whole genome shotgun (WGS) entry which is preliminary data.</text>
</comment>
<name>A0A6A5BVS7_NAEFO</name>
<feature type="compositionally biased region" description="Basic and acidic residues" evidence="3">
    <location>
        <begin position="83"/>
        <end position="92"/>
    </location>
</feature>
<dbReference type="InterPro" id="IPR011042">
    <property type="entry name" value="6-blade_b-propeller_TolB-like"/>
</dbReference>
<evidence type="ECO:0000313" key="5">
    <source>
        <dbReference type="Proteomes" id="UP000444721"/>
    </source>
</evidence>
<evidence type="ECO:0000256" key="3">
    <source>
        <dbReference type="SAM" id="MobiDB-lite"/>
    </source>
</evidence>
<dbReference type="InterPro" id="IPR050952">
    <property type="entry name" value="TRIM-NHL_E3_ligases"/>
</dbReference>
<proteinExistence type="predicted"/>
<dbReference type="PROSITE" id="PS51125">
    <property type="entry name" value="NHL"/>
    <property type="match status" value="2"/>
</dbReference>
<dbReference type="GO" id="GO:0008270">
    <property type="term" value="F:zinc ion binding"/>
    <property type="evidence" value="ECO:0007669"/>
    <property type="project" value="UniProtKB-KW"/>
</dbReference>
<dbReference type="PANTHER" id="PTHR24104">
    <property type="entry name" value="E3 UBIQUITIN-PROTEIN LIGASE NHLRC1-RELATED"/>
    <property type="match status" value="1"/>
</dbReference>
<organism evidence="4 5">
    <name type="scientific">Naegleria fowleri</name>
    <name type="common">Brain eating amoeba</name>
    <dbReference type="NCBI Taxonomy" id="5763"/>
    <lineage>
        <taxon>Eukaryota</taxon>
        <taxon>Discoba</taxon>
        <taxon>Heterolobosea</taxon>
        <taxon>Tetramitia</taxon>
        <taxon>Eutetramitia</taxon>
        <taxon>Vahlkampfiidae</taxon>
        <taxon>Naegleria</taxon>
    </lineage>
</organism>
<evidence type="ECO:0000256" key="2">
    <source>
        <dbReference type="PROSITE-ProRule" id="PRU00504"/>
    </source>
</evidence>
<protein>
    <submittedName>
        <fullName evidence="4">Uncharacterized protein</fullName>
    </submittedName>
</protein>
<dbReference type="GO" id="GO:0061630">
    <property type="term" value="F:ubiquitin protein ligase activity"/>
    <property type="evidence" value="ECO:0007669"/>
    <property type="project" value="TreeGrafter"/>
</dbReference>
<feature type="repeat" description="NHL" evidence="2">
    <location>
        <begin position="279"/>
        <end position="321"/>
    </location>
</feature>
<dbReference type="Proteomes" id="UP000444721">
    <property type="component" value="Unassembled WGS sequence"/>
</dbReference>
<dbReference type="Pfam" id="PF01436">
    <property type="entry name" value="NHL"/>
    <property type="match status" value="1"/>
</dbReference>
<feature type="region of interest" description="Disordered" evidence="3">
    <location>
        <begin position="83"/>
        <end position="106"/>
    </location>
</feature>
<keyword evidence="5" id="KW-1185">Reference proteome</keyword>
<dbReference type="VEuPathDB" id="AmoebaDB:NF0080190"/>
<evidence type="ECO:0000256" key="1">
    <source>
        <dbReference type="ARBA" id="ARBA00022737"/>
    </source>
</evidence>
<dbReference type="GeneID" id="68119249"/>
<feature type="repeat" description="NHL" evidence="2">
    <location>
        <begin position="336"/>
        <end position="371"/>
    </location>
</feature>
<dbReference type="VEuPathDB" id="AmoebaDB:NfTy_023480"/>
<dbReference type="VEuPathDB" id="AmoebaDB:FDP41_012034"/>
<dbReference type="Gene3D" id="2.120.10.30">
    <property type="entry name" value="TolB, C-terminal domain"/>
    <property type="match status" value="2"/>
</dbReference>
<dbReference type="PANTHER" id="PTHR24104:SF25">
    <property type="entry name" value="PROTEIN LIN-41"/>
    <property type="match status" value="1"/>
</dbReference>
<dbReference type="RefSeq" id="XP_044566886.1">
    <property type="nucleotide sequence ID" value="XM_044702510.1"/>
</dbReference>
<dbReference type="InterPro" id="IPR001258">
    <property type="entry name" value="NHL_repeat"/>
</dbReference>
<gene>
    <name evidence="4" type="ORF">FDP41_012034</name>
</gene>
<dbReference type="OMA" id="FERSTCL"/>
<keyword evidence="1" id="KW-0677">Repeat</keyword>
<reference evidence="4 5" key="1">
    <citation type="journal article" date="2019" name="Sci. Rep.">
        <title>Nanopore sequencing improves the draft genome of the human pathogenic amoeba Naegleria fowleri.</title>
        <authorList>
            <person name="Liechti N."/>
            <person name="Schurch N."/>
            <person name="Bruggmann R."/>
            <person name="Wittwer M."/>
        </authorList>
    </citation>
    <scope>NUCLEOTIDE SEQUENCE [LARGE SCALE GENOMIC DNA]</scope>
    <source>
        <strain evidence="4 5">ATCC 30894</strain>
    </source>
</reference>
<sequence>MNSLKRNMLAQQQVHAVVVLENGLNGSQEVGGVGDDAMSGGVENYRTLLEQEYEWLRIKMQYSQKVFSLTFRYMMSLEGDFDPHRPSQDRQHWQQQQQQPPKGIVMNRPCDVKVTSSLIIVSDSFNRRILCFDLKTKKFKFTLSDSHRPYFMAVDLYDPNSLYVTCMENYVKKFDLEMKAMVWSKFQSDLKRPCGIVVESHQAENARIIVADCVNQSFKIFSKMNGDFIGELQYRLGCKNEIPFGLHLDGDGDLLCTNLLSHTISCISKNTNLLKVYWSIGKKGIHQGEFQYPRGVFFERSTCLIYVCDQSNNRINVFSNRGEFIQCFGSPNNEQGSGIYELNSPLGLCISEHTGELFVVDMGNNRVQIFK</sequence>
<accession>A0A6A5BVS7</accession>
<dbReference type="OrthoDB" id="342730at2759"/>
<dbReference type="GO" id="GO:0043161">
    <property type="term" value="P:proteasome-mediated ubiquitin-dependent protein catabolic process"/>
    <property type="evidence" value="ECO:0007669"/>
    <property type="project" value="TreeGrafter"/>
</dbReference>
<dbReference type="EMBL" id="VFQX01000012">
    <property type="protein sequence ID" value="KAF0982173.1"/>
    <property type="molecule type" value="Genomic_DNA"/>
</dbReference>
<dbReference type="SUPFAM" id="SSF101898">
    <property type="entry name" value="NHL repeat"/>
    <property type="match status" value="1"/>
</dbReference>
<dbReference type="GO" id="GO:0000209">
    <property type="term" value="P:protein polyubiquitination"/>
    <property type="evidence" value="ECO:0007669"/>
    <property type="project" value="TreeGrafter"/>
</dbReference>